<evidence type="ECO:0000313" key="6">
    <source>
        <dbReference type="Proteomes" id="UP000603453"/>
    </source>
</evidence>
<dbReference type="Gene3D" id="3.90.550.10">
    <property type="entry name" value="Spore Coat Polysaccharide Biosynthesis Protein SpsA, Chain A"/>
    <property type="match status" value="1"/>
</dbReference>
<name>A0A8H7V4C1_9FUNG</name>
<dbReference type="PANTHER" id="PTHR31121">
    <property type="entry name" value="ALPHA-1,2 MANNOSYLTRANSFERASE KTR1"/>
    <property type="match status" value="1"/>
</dbReference>
<evidence type="ECO:0000256" key="3">
    <source>
        <dbReference type="PIRSR" id="PIRSR018153-1"/>
    </source>
</evidence>
<reference evidence="5" key="1">
    <citation type="submission" date="2020-12" db="EMBL/GenBank/DDBJ databases">
        <title>Metabolic potential, ecology and presence of endohyphal bacteria is reflected in genomic diversity of Mucoromycotina.</title>
        <authorList>
            <person name="Muszewska A."/>
            <person name="Okrasinska A."/>
            <person name="Steczkiewicz K."/>
            <person name="Drgas O."/>
            <person name="Orlowska M."/>
            <person name="Perlinska-Lenart U."/>
            <person name="Aleksandrzak-Piekarczyk T."/>
            <person name="Szatraj K."/>
            <person name="Zielenkiewicz U."/>
            <person name="Pilsyk S."/>
            <person name="Malc E."/>
            <person name="Mieczkowski P."/>
            <person name="Kruszewska J.S."/>
            <person name="Biernat P."/>
            <person name="Pawlowska J."/>
        </authorList>
    </citation>
    <scope>NUCLEOTIDE SEQUENCE</scope>
    <source>
        <strain evidence="5">WA0000017839</strain>
    </source>
</reference>
<dbReference type="PIRSF" id="PIRSF018153">
    <property type="entry name" value="Glyco_trans_15"/>
    <property type="match status" value="1"/>
</dbReference>
<proteinExistence type="inferred from homology"/>
<organism evidence="5 6">
    <name type="scientific">Mucor saturninus</name>
    <dbReference type="NCBI Taxonomy" id="64648"/>
    <lineage>
        <taxon>Eukaryota</taxon>
        <taxon>Fungi</taxon>
        <taxon>Fungi incertae sedis</taxon>
        <taxon>Mucoromycota</taxon>
        <taxon>Mucoromycotina</taxon>
        <taxon>Mucoromycetes</taxon>
        <taxon>Mucorales</taxon>
        <taxon>Mucorineae</taxon>
        <taxon>Mucoraceae</taxon>
        <taxon>Mucor</taxon>
    </lineage>
</organism>
<dbReference type="OrthoDB" id="439943at2759"/>
<feature type="chain" id="PRO_5034819993" evidence="4">
    <location>
        <begin position="18"/>
        <end position="453"/>
    </location>
</feature>
<dbReference type="GO" id="GO:0000032">
    <property type="term" value="P:cell wall mannoprotein biosynthetic process"/>
    <property type="evidence" value="ECO:0007669"/>
    <property type="project" value="TreeGrafter"/>
</dbReference>
<keyword evidence="6" id="KW-1185">Reference proteome</keyword>
<protein>
    <submittedName>
        <fullName evidence="5">Uncharacterized protein</fullName>
    </submittedName>
</protein>
<keyword evidence="4" id="KW-0732">Signal</keyword>
<evidence type="ECO:0000313" key="5">
    <source>
        <dbReference type="EMBL" id="KAG2205012.1"/>
    </source>
</evidence>
<accession>A0A8H7V4C1</accession>
<dbReference type="PANTHER" id="PTHR31121:SF6">
    <property type="entry name" value="ALPHA-1,2 MANNOSYLTRANSFERASE KTR1"/>
    <property type="match status" value="1"/>
</dbReference>
<dbReference type="InterPro" id="IPR029044">
    <property type="entry name" value="Nucleotide-diphossugar_trans"/>
</dbReference>
<dbReference type="GO" id="GO:0016020">
    <property type="term" value="C:membrane"/>
    <property type="evidence" value="ECO:0007669"/>
    <property type="project" value="InterPro"/>
</dbReference>
<dbReference type="FunFam" id="3.90.550.10:FF:000051">
    <property type="entry name" value="Alpha-1,2-mannosyltransferase (Ktr4)"/>
    <property type="match status" value="1"/>
</dbReference>
<feature type="signal peptide" evidence="4">
    <location>
        <begin position="1"/>
        <end position="17"/>
    </location>
</feature>
<evidence type="ECO:0000256" key="2">
    <source>
        <dbReference type="ARBA" id="ARBA00022679"/>
    </source>
</evidence>
<dbReference type="Pfam" id="PF01793">
    <property type="entry name" value="Glyco_transf_15"/>
    <property type="match status" value="1"/>
</dbReference>
<evidence type="ECO:0000256" key="1">
    <source>
        <dbReference type="ARBA" id="ARBA00007677"/>
    </source>
</evidence>
<comment type="similarity">
    <text evidence="1">Belongs to the glycosyltransferase 15 family.</text>
</comment>
<keyword evidence="2" id="KW-0808">Transferase</keyword>
<dbReference type="GO" id="GO:0005794">
    <property type="term" value="C:Golgi apparatus"/>
    <property type="evidence" value="ECO:0007669"/>
    <property type="project" value="TreeGrafter"/>
</dbReference>
<dbReference type="InterPro" id="IPR002685">
    <property type="entry name" value="Glyco_trans_15"/>
</dbReference>
<dbReference type="GO" id="GO:0006487">
    <property type="term" value="P:protein N-linked glycosylation"/>
    <property type="evidence" value="ECO:0007669"/>
    <property type="project" value="TreeGrafter"/>
</dbReference>
<feature type="active site" description="Nucleophile" evidence="3">
    <location>
        <position position="333"/>
    </location>
</feature>
<comment type="caution">
    <text evidence="5">The sequence shown here is derived from an EMBL/GenBank/DDBJ whole genome shotgun (WGS) entry which is preliminary data.</text>
</comment>
<gene>
    <name evidence="5" type="ORF">INT47_002636</name>
</gene>
<dbReference type="AlphaFoldDB" id="A0A8H7V4C1"/>
<sequence>MGIIVLLVIVLIYRSSTIPKNSYCNSSTDCYNLIREKAAERFLLHPSPPSLDQQREQIQEQDNAFKAMYEDNSEQKQEKAMGVDMEQVIEKDEKALMAEKLTMKQKQEYKVLTDASLPRVKGAFVVLARNSELYALRSSMRYLEDRFNKKYNYPWIFLNEQPFTEEFKNMTRMMTNAEVHYGLVPQEHWSYPDWIDQEYAAECRQDLADRNIVYGGSESYRHMCRYQSGFFMLHPLLDNLDYYWRVEPGVKFSCEMDYDPFRVMQERDLKYGFTIALREYRATIPSLWKNTIDFAKSHPQYIYPRTRPDSLLGLVSDDNGWSYNLCHFWSNFEIASVKFMRSEGYQSYFKYLDKAGGFFYERWGDAPVHSIAVALMLKRSDVHWFYDIGYKHDFFEHCPTEEKWLVNSKCYCDPDTSFDFNAGSCTPLFLDVMNRTASSFIITRPDEEESPFL</sequence>
<dbReference type="SUPFAM" id="SSF53448">
    <property type="entry name" value="Nucleotide-diphospho-sugar transferases"/>
    <property type="match status" value="1"/>
</dbReference>
<dbReference type="Proteomes" id="UP000603453">
    <property type="component" value="Unassembled WGS sequence"/>
</dbReference>
<evidence type="ECO:0000256" key="4">
    <source>
        <dbReference type="SAM" id="SignalP"/>
    </source>
</evidence>
<dbReference type="EMBL" id="JAEPRD010000040">
    <property type="protein sequence ID" value="KAG2205012.1"/>
    <property type="molecule type" value="Genomic_DNA"/>
</dbReference>
<dbReference type="GO" id="GO:0000026">
    <property type="term" value="F:alpha-1,2-mannosyltransferase activity"/>
    <property type="evidence" value="ECO:0007669"/>
    <property type="project" value="TreeGrafter"/>
</dbReference>